<evidence type="ECO:0000313" key="2">
    <source>
        <dbReference type="Proteomes" id="UP000276133"/>
    </source>
</evidence>
<comment type="caution">
    <text evidence="1">The sequence shown here is derived from an EMBL/GenBank/DDBJ whole genome shotgun (WGS) entry which is preliminary data.</text>
</comment>
<dbReference type="EMBL" id="REGN01004587">
    <property type="protein sequence ID" value="RNA16925.1"/>
    <property type="molecule type" value="Genomic_DNA"/>
</dbReference>
<gene>
    <name evidence="1" type="ORF">BpHYR1_013593</name>
</gene>
<dbReference type="Proteomes" id="UP000276133">
    <property type="component" value="Unassembled WGS sequence"/>
</dbReference>
<reference evidence="1 2" key="1">
    <citation type="journal article" date="2018" name="Sci. Rep.">
        <title>Genomic signatures of local adaptation to the degree of environmental predictability in rotifers.</title>
        <authorList>
            <person name="Franch-Gras L."/>
            <person name="Hahn C."/>
            <person name="Garcia-Roger E.M."/>
            <person name="Carmona M.J."/>
            <person name="Serra M."/>
            <person name="Gomez A."/>
        </authorList>
    </citation>
    <scope>NUCLEOTIDE SEQUENCE [LARGE SCALE GENOMIC DNA]</scope>
    <source>
        <strain evidence="1">HYR1</strain>
    </source>
</reference>
<name>A0A3M7R126_BRAPC</name>
<evidence type="ECO:0000313" key="1">
    <source>
        <dbReference type="EMBL" id="RNA16925.1"/>
    </source>
</evidence>
<sequence length="78" mass="9458">MFFEMKILAKKDKKLSTKFLEAFLKEEYQRFILDNKCDTLVAGWNYVVGKIDKKKILELRISKRKRYLISPNKDKWIN</sequence>
<protein>
    <submittedName>
        <fullName evidence="1">Uncharacterized protein</fullName>
    </submittedName>
</protein>
<organism evidence="1 2">
    <name type="scientific">Brachionus plicatilis</name>
    <name type="common">Marine rotifer</name>
    <name type="synonym">Brachionus muelleri</name>
    <dbReference type="NCBI Taxonomy" id="10195"/>
    <lineage>
        <taxon>Eukaryota</taxon>
        <taxon>Metazoa</taxon>
        <taxon>Spiralia</taxon>
        <taxon>Gnathifera</taxon>
        <taxon>Rotifera</taxon>
        <taxon>Eurotatoria</taxon>
        <taxon>Monogononta</taxon>
        <taxon>Pseudotrocha</taxon>
        <taxon>Ploima</taxon>
        <taxon>Brachionidae</taxon>
        <taxon>Brachionus</taxon>
    </lineage>
</organism>
<keyword evidence="2" id="KW-1185">Reference proteome</keyword>
<proteinExistence type="predicted"/>
<dbReference type="AlphaFoldDB" id="A0A3M7R126"/>
<accession>A0A3M7R126</accession>